<sequence>MTRFYTRIYTPSRTSGYRDQLNVWSDRVHIGHIQFTTQGFYHQTDQMQYQSPKLSTMATDTKHMANPIWMRRDCPYRASPKTDFPLIPALSYLTISPMYLVRVLLFFYPTVIMYGAEESLVDPYVIGWGTSKRKAEENAAEKLLTSRRYCRSNLQPASTPSLTSTAPLLPPSLYLPVTLIPVSLHPFFGFIPPPPDAYIPVAVQRP</sequence>
<comment type="caution">
    <text evidence="1">The sequence shown here is derived from an EMBL/GenBank/DDBJ whole genome shotgun (WGS) entry which is preliminary data.</text>
</comment>
<accession>L8WMJ8</accession>
<dbReference type="AlphaFoldDB" id="L8WMJ8"/>
<evidence type="ECO:0000313" key="2">
    <source>
        <dbReference type="Proteomes" id="UP000011668"/>
    </source>
</evidence>
<dbReference type="EMBL" id="AFRT01001892">
    <property type="protein sequence ID" value="ELU39180.1"/>
    <property type="molecule type" value="Genomic_DNA"/>
</dbReference>
<reference evidence="1 2" key="1">
    <citation type="journal article" date="2013" name="Nat. Commun.">
        <title>The evolution and pathogenic mechanisms of the rice sheath blight pathogen.</title>
        <authorList>
            <person name="Zheng A."/>
            <person name="Lin R."/>
            <person name="Xu L."/>
            <person name="Qin P."/>
            <person name="Tang C."/>
            <person name="Ai P."/>
            <person name="Zhang D."/>
            <person name="Liu Y."/>
            <person name="Sun Z."/>
            <person name="Feng H."/>
            <person name="Wang Y."/>
            <person name="Chen Y."/>
            <person name="Liang X."/>
            <person name="Fu R."/>
            <person name="Li Q."/>
            <person name="Zhang J."/>
            <person name="Yu X."/>
            <person name="Xie Z."/>
            <person name="Ding L."/>
            <person name="Guan P."/>
            <person name="Tang J."/>
            <person name="Liang Y."/>
            <person name="Wang S."/>
            <person name="Deng Q."/>
            <person name="Li S."/>
            <person name="Zhu J."/>
            <person name="Wang L."/>
            <person name="Liu H."/>
            <person name="Li P."/>
        </authorList>
    </citation>
    <scope>NUCLEOTIDE SEQUENCE [LARGE SCALE GENOMIC DNA]</scope>
    <source>
        <strain evidence="2">AG-1 IA</strain>
    </source>
</reference>
<proteinExistence type="predicted"/>
<dbReference type="Proteomes" id="UP000011668">
    <property type="component" value="Unassembled WGS sequence"/>
</dbReference>
<organism evidence="1 2">
    <name type="scientific">Thanatephorus cucumeris (strain AG1-IA)</name>
    <name type="common">Rice sheath blight fungus</name>
    <name type="synonym">Rhizoctonia solani</name>
    <dbReference type="NCBI Taxonomy" id="983506"/>
    <lineage>
        <taxon>Eukaryota</taxon>
        <taxon>Fungi</taxon>
        <taxon>Dikarya</taxon>
        <taxon>Basidiomycota</taxon>
        <taxon>Agaricomycotina</taxon>
        <taxon>Agaricomycetes</taxon>
        <taxon>Cantharellales</taxon>
        <taxon>Ceratobasidiaceae</taxon>
        <taxon>Rhizoctonia</taxon>
        <taxon>Rhizoctonia solani AG-1</taxon>
    </lineage>
</organism>
<gene>
    <name evidence="1" type="ORF">AG1IA_06781</name>
</gene>
<name>L8WMJ8_THACA</name>
<protein>
    <submittedName>
        <fullName evidence="1">Dsrm domain-containing protein</fullName>
    </submittedName>
</protein>
<keyword evidence="2" id="KW-1185">Reference proteome</keyword>
<dbReference type="OrthoDB" id="3161125at2759"/>
<dbReference type="SUPFAM" id="SSF54768">
    <property type="entry name" value="dsRNA-binding domain-like"/>
    <property type="match status" value="1"/>
</dbReference>
<dbReference type="HOGENOM" id="CLU_1332726_0_0_1"/>
<evidence type="ECO:0000313" key="1">
    <source>
        <dbReference type="EMBL" id="ELU39180.1"/>
    </source>
</evidence>